<sequence length="162" mass="17531">MTANPHPTTPSPTVPTLEPAFDVAVRLGPLDDHGVTRAGHRRVIPIVGGQLTGDVEAEILPGGADWQLVRPDGAMEIDGRYTARTTNGELLYLLVNGVRTGPADALEALQRGEQVDPDRYYFRTAITIETSAPALARLEHAIFVASCVRDPDAVRYTAYRVT</sequence>
<dbReference type="InterPro" id="IPR020915">
    <property type="entry name" value="UPF0311"/>
</dbReference>
<dbReference type="HAMAP" id="MF_00775">
    <property type="entry name" value="UPF0311"/>
    <property type="match status" value="1"/>
</dbReference>
<accession>A0ABW5UV45</accession>
<protein>
    <recommendedName>
        <fullName evidence="1">UPF0311 protein ACFSW7_02720</fullName>
    </recommendedName>
</protein>
<name>A0ABW5UV45_9MICO</name>
<comment type="caution">
    <text evidence="2">The sequence shown here is derived from an EMBL/GenBank/DDBJ whole genome shotgun (WGS) entry which is preliminary data.</text>
</comment>
<dbReference type="EMBL" id="JBHUNE010000003">
    <property type="protein sequence ID" value="MFD2757290.1"/>
    <property type="molecule type" value="Genomic_DNA"/>
</dbReference>
<dbReference type="Pfam" id="PF11578">
    <property type="entry name" value="DUF3237"/>
    <property type="match status" value="1"/>
</dbReference>
<dbReference type="PANTHER" id="PTHR37315">
    <property type="entry name" value="UPF0311 PROTEIN BLR7842"/>
    <property type="match status" value="1"/>
</dbReference>
<dbReference type="PANTHER" id="PTHR37315:SF1">
    <property type="entry name" value="UPF0311 PROTEIN BLR7842"/>
    <property type="match status" value="1"/>
</dbReference>
<evidence type="ECO:0000256" key="1">
    <source>
        <dbReference type="HAMAP-Rule" id="MF_00775"/>
    </source>
</evidence>
<keyword evidence="3" id="KW-1185">Reference proteome</keyword>
<evidence type="ECO:0000313" key="2">
    <source>
        <dbReference type="EMBL" id="MFD2757290.1"/>
    </source>
</evidence>
<comment type="similarity">
    <text evidence="1">Belongs to the UPF0311 family.</text>
</comment>
<organism evidence="2 3">
    <name type="scientific">Gulosibacter faecalis</name>
    <dbReference type="NCBI Taxonomy" id="272240"/>
    <lineage>
        <taxon>Bacteria</taxon>
        <taxon>Bacillati</taxon>
        <taxon>Actinomycetota</taxon>
        <taxon>Actinomycetes</taxon>
        <taxon>Micrococcales</taxon>
        <taxon>Microbacteriaceae</taxon>
        <taxon>Gulosibacter</taxon>
    </lineage>
</organism>
<dbReference type="Proteomes" id="UP001597492">
    <property type="component" value="Unassembled WGS sequence"/>
</dbReference>
<evidence type="ECO:0000313" key="3">
    <source>
        <dbReference type="Proteomes" id="UP001597492"/>
    </source>
</evidence>
<dbReference type="RefSeq" id="WP_019617838.1">
    <property type="nucleotide sequence ID" value="NZ_JBHUNE010000003.1"/>
</dbReference>
<reference evidence="3" key="1">
    <citation type="journal article" date="2019" name="Int. J. Syst. Evol. Microbiol.">
        <title>The Global Catalogue of Microorganisms (GCM) 10K type strain sequencing project: providing services to taxonomists for standard genome sequencing and annotation.</title>
        <authorList>
            <consortium name="The Broad Institute Genomics Platform"/>
            <consortium name="The Broad Institute Genome Sequencing Center for Infectious Disease"/>
            <person name="Wu L."/>
            <person name="Ma J."/>
        </authorList>
    </citation>
    <scope>NUCLEOTIDE SEQUENCE [LARGE SCALE GENOMIC DNA]</scope>
    <source>
        <strain evidence="3">TISTR 1514</strain>
    </source>
</reference>
<dbReference type="Gene3D" id="2.40.160.20">
    <property type="match status" value="1"/>
</dbReference>
<proteinExistence type="inferred from homology"/>
<gene>
    <name evidence="2" type="ORF">ACFSW7_02720</name>
</gene>